<evidence type="ECO:0000256" key="2">
    <source>
        <dbReference type="SAM" id="SignalP"/>
    </source>
</evidence>
<dbReference type="Proteomes" id="UP000188268">
    <property type="component" value="Unassembled WGS sequence"/>
</dbReference>
<evidence type="ECO:0000313" key="3">
    <source>
        <dbReference type="EMBL" id="OMO54844.1"/>
    </source>
</evidence>
<evidence type="ECO:0000256" key="1">
    <source>
        <dbReference type="SAM" id="MobiDB-lite"/>
    </source>
</evidence>
<feature type="signal peptide" evidence="2">
    <location>
        <begin position="1"/>
        <end position="24"/>
    </location>
</feature>
<keyword evidence="4" id="KW-1185">Reference proteome</keyword>
<accession>A0A1R3G9T2</accession>
<name>A0A1R3G9T2_COCAP</name>
<feature type="compositionally biased region" description="Basic residues" evidence="1">
    <location>
        <begin position="181"/>
        <end position="193"/>
    </location>
</feature>
<feature type="compositionally biased region" description="Basic and acidic residues" evidence="1">
    <location>
        <begin position="41"/>
        <end position="62"/>
    </location>
</feature>
<organism evidence="3 4">
    <name type="scientific">Corchorus capsularis</name>
    <name type="common">Jute</name>
    <dbReference type="NCBI Taxonomy" id="210143"/>
    <lineage>
        <taxon>Eukaryota</taxon>
        <taxon>Viridiplantae</taxon>
        <taxon>Streptophyta</taxon>
        <taxon>Embryophyta</taxon>
        <taxon>Tracheophyta</taxon>
        <taxon>Spermatophyta</taxon>
        <taxon>Magnoliopsida</taxon>
        <taxon>eudicotyledons</taxon>
        <taxon>Gunneridae</taxon>
        <taxon>Pentapetalae</taxon>
        <taxon>rosids</taxon>
        <taxon>malvids</taxon>
        <taxon>Malvales</taxon>
        <taxon>Malvaceae</taxon>
        <taxon>Grewioideae</taxon>
        <taxon>Apeibeae</taxon>
        <taxon>Corchorus</taxon>
    </lineage>
</organism>
<feature type="region of interest" description="Disordered" evidence="1">
    <location>
        <begin position="26"/>
        <end position="193"/>
    </location>
</feature>
<sequence length="193" mass="21471">MYSKAFLLLFLLGVVVFITTPSLADHHHDNEPHKPYPGGHKPPEHKPFPEHPGKGKGKEPPHGGKPPHRHLLSDEEVEATRKPPQNPGGGGGHPPQKPHEHEFPEGKPPRKPYHGEKPPEHKPFQPPVQVHPGKGKYQPPHHHQPPHSRRLLGEDLEEDSYKPPRFPGGKPPKGKGEKPPHGHKPPHKPPHGN</sequence>
<reference evidence="3 4" key="1">
    <citation type="submission" date="2013-09" db="EMBL/GenBank/DDBJ databases">
        <title>Corchorus capsularis genome sequencing.</title>
        <authorList>
            <person name="Alam M."/>
            <person name="Haque M.S."/>
            <person name="Islam M.S."/>
            <person name="Emdad E.M."/>
            <person name="Islam M.M."/>
            <person name="Ahmed B."/>
            <person name="Halim A."/>
            <person name="Hossen Q.M.M."/>
            <person name="Hossain M.Z."/>
            <person name="Ahmed R."/>
            <person name="Khan M.M."/>
            <person name="Islam R."/>
            <person name="Rashid M.M."/>
            <person name="Khan S.A."/>
            <person name="Rahman M.S."/>
            <person name="Alam M."/>
        </authorList>
    </citation>
    <scope>NUCLEOTIDE SEQUENCE [LARGE SCALE GENOMIC DNA]</scope>
    <source>
        <strain evidence="4">cv. CVL-1</strain>
        <tissue evidence="3">Whole seedling</tissue>
    </source>
</reference>
<dbReference type="EMBL" id="AWWV01014870">
    <property type="protein sequence ID" value="OMO54844.1"/>
    <property type="molecule type" value="Genomic_DNA"/>
</dbReference>
<dbReference type="OMA" id="QHHGNEL"/>
<dbReference type="InterPro" id="IPR051308">
    <property type="entry name" value="Proline-rich_CW_protein"/>
</dbReference>
<feature type="compositionally biased region" description="Basic residues" evidence="1">
    <location>
        <begin position="139"/>
        <end position="150"/>
    </location>
</feature>
<proteinExistence type="predicted"/>
<feature type="compositionally biased region" description="Basic and acidic residues" evidence="1">
    <location>
        <begin position="97"/>
        <end position="123"/>
    </location>
</feature>
<gene>
    <name evidence="3" type="ORF">CCACVL1_27535</name>
</gene>
<dbReference type="STRING" id="210143.A0A1R3G9T2"/>
<evidence type="ECO:0000313" key="4">
    <source>
        <dbReference type="Proteomes" id="UP000188268"/>
    </source>
</evidence>
<comment type="caution">
    <text evidence="3">The sequence shown here is derived from an EMBL/GenBank/DDBJ whole genome shotgun (WGS) entry which is preliminary data.</text>
</comment>
<protein>
    <submittedName>
        <fullName evidence="3">Proline-rich 33 kDa extensin-related protein-like protein</fullName>
    </submittedName>
</protein>
<dbReference type="PANTHER" id="PTHR34629">
    <property type="entry name" value="PROLINE-RICH EXTENSIN-LIKE PROTEIN EPR1"/>
    <property type="match status" value="1"/>
</dbReference>
<dbReference type="PANTHER" id="PTHR34629:SF1">
    <property type="entry name" value="PROLINE-RICH EXTENSIN-LIKE PROTEIN EPR1"/>
    <property type="match status" value="1"/>
</dbReference>
<keyword evidence="2" id="KW-0732">Signal</keyword>
<dbReference type="Gramene" id="OMO54844">
    <property type="protein sequence ID" value="OMO54844"/>
    <property type="gene ID" value="CCACVL1_27535"/>
</dbReference>
<feature type="chain" id="PRO_5013068440" evidence="2">
    <location>
        <begin position="25"/>
        <end position="193"/>
    </location>
</feature>
<dbReference type="AlphaFoldDB" id="A0A1R3G9T2"/>